<accession>A0ACC1A6N4</accession>
<reference evidence="2" key="1">
    <citation type="journal article" date="2023" name="G3 (Bethesda)">
        <title>Genome assembly and association tests identify interacting loci associated with vigor, precocity, and sex in interspecific pistachio rootstocks.</title>
        <authorList>
            <person name="Palmer W."/>
            <person name="Jacygrad E."/>
            <person name="Sagayaradj S."/>
            <person name="Cavanaugh K."/>
            <person name="Han R."/>
            <person name="Bertier L."/>
            <person name="Beede B."/>
            <person name="Kafkas S."/>
            <person name="Golino D."/>
            <person name="Preece J."/>
            <person name="Michelmore R."/>
        </authorList>
    </citation>
    <scope>NUCLEOTIDE SEQUENCE [LARGE SCALE GENOMIC DNA]</scope>
</reference>
<evidence type="ECO:0000313" key="1">
    <source>
        <dbReference type="EMBL" id="KAJ0082467.1"/>
    </source>
</evidence>
<evidence type="ECO:0000313" key="2">
    <source>
        <dbReference type="Proteomes" id="UP001164250"/>
    </source>
</evidence>
<sequence length="39" mass="4281">MTFVMFLAANYVLPLSKDMPGSDELFDQVVFVELDAGVA</sequence>
<protein>
    <submittedName>
        <fullName evidence="1">Uncharacterized protein</fullName>
    </submittedName>
</protein>
<comment type="caution">
    <text evidence="1">The sequence shown here is derived from an EMBL/GenBank/DDBJ whole genome shotgun (WGS) entry which is preliminary data.</text>
</comment>
<organism evidence="1 2">
    <name type="scientific">Pistacia atlantica</name>
    <dbReference type="NCBI Taxonomy" id="434234"/>
    <lineage>
        <taxon>Eukaryota</taxon>
        <taxon>Viridiplantae</taxon>
        <taxon>Streptophyta</taxon>
        <taxon>Embryophyta</taxon>
        <taxon>Tracheophyta</taxon>
        <taxon>Spermatophyta</taxon>
        <taxon>Magnoliopsida</taxon>
        <taxon>eudicotyledons</taxon>
        <taxon>Gunneridae</taxon>
        <taxon>Pentapetalae</taxon>
        <taxon>rosids</taxon>
        <taxon>malvids</taxon>
        <taxon>Sapindales</taxon>
        <taxon>Anacardiaceae</taxon>
        <taxon>Pistacia</taxon>
    </lineage>
</organism>
<gene>
    <name evidence="1" type="ORF">Patl1_10888</name>
</gene>
<proteinExistence type="predicted"/>
<dbReference type="Proteomes" id="UP001164250">
    <property type="component" value="Chromosome 12"/>
</dbReference>
<dbReference type="EMBL" id="CM047908">
    <property type="protein sequence ID" value="KAJ0082467.1"/>
    <property type="molecule type" value="Genomic_DNA"/>
</dbReference>
<name>A0ACC1A6N4_9ROSI</name>
<keyword evidence="2" id="KW-1185">Reference proteome</keyword>